<evidence type="ECO:0000256" key="13">
    <source>
        <dbReference type="ARBA" id="ARBA00022989"/>
    </source>
</evidence>
<dbReference type="EC" id="2.7.11.1" evidence="2"/>
<proteinExistence type="predicted"/>
<feature type="domain" description="Bulb-type lectin" evidence="20">
    <location>
        <begin position="512"/>
        <end position="631"/>
    </location>
</feature>
<reference evidence="22 23" key="1">
    <citation type="submission" date="2020-04" db="EMBL/GenBank/DDBJ databases">
        <title>Plant Genome Project.</title>
        <authorList>
            <person name="Zhang R.-G."/>
        </authorList>
    </citation>
    <scope>NUCLEOTIDE SEQUENCE [LARGE SCALE GENOMIC DNA]</scope>
    <source>
        <strain evidence="22">YNK0</strain>
        <tissue evidence="22">Leaf</tissue>
    </source>
</reference>
<dbReference type="InterPro" id="IPR003609">
    <property type="entry name" value="Pan_app"/>
</dbReference>
<dbReference type="FunFam" id="2.90.10.10:FF:000009">
    <property type="entry name" value="Receptor-like serine/threonine-protein kinase SD1-8"/>
    <property type="match status" value="2"/>
</dbReference>
<evidence type="ECO:0000259" key="21">
    <source>
        <dbReference type="PROSITE" id="PS50948"/>
    </source>
</evidence>
<comment type="caution">
    <text evidence="22">The sequence shown here is derived from an EMBL/GenBank/DDBJ whole genome shotgun (WGS) entry which is preliminary data.</text>
</comment>
<dbReference type="Pfam" id="PF08276">
    <property type="entry name" value="PAN_2"/>
    <property type="match status" value="1"/>
</dbReference>
<evidence type="ECO:0000256" key="4">
    <source>
        <dbReference type="ARBA" id="ARBA00022527"/>
    </source>
</evidence>
<evidence type="ECO:0000256" key="14">
    <source>
        <dbReference type="ARBA" id="ARBA00023136"/>
    </source>
</evidence>
<dbReference type="CDD" id="cd00028">
    <property type="entry name" value="B_lectin"/>
    <property type="match status" value="2"/>
</dbReference>
<keyword evidence="6" id="KW-0808">Transferase</keyword>
<evidence type="ECO:0000256" key="7">
    <source>
        <dbReference type="ARBA" id="ARBA00022692"/>
    </source>
</evidence>
<dbReference type="SMART" id="SM00108">
    <property type="entry name" value="B_lectin"/>
    <property type="match status" value="2"/>
</dbReference>
<evidence type="ECO:0000259" key="20">
    <source>
        <dbReference type="PROSITE" id="PS50927"/>
    </source>
</evidence>
<dbReference type="GO" id="GO:0005524">
    <property type="term" value="F:ATP binding"/>
    <property type="evidence" value="ECO:0007669"/>
    <property type="project" value="UniProtKB-KW"/>
</dbReference>
<dbReference type="GO" id="GO:0030246">
    <property type="term" value="F:carbohydrate binding"/>
    <property type="evidence" value="ECO:0007669"/>
    <property type="project" value="UniProtKB-KW"/>
</dbReference>
<evidence type="ECO:0000256" key="8">
    <source>
        <dbReference type="ARBA" id="ARBA00022729"/>
    </source>
</evidence>
<keyword evidence="14" id="KW-0472">Membrane</keyword>
<feature type="domain" description="Apple" evidence="21">
    <location>
        <begin position="323"/>
        <end position="402"/>
    </location>
</feature>
<keyword evidence="11" id="KW-0418">Kinase</keyword>
<evidence type="ECO:0000256" key="3">
    <source>
        <dbReference type="ARBA" id="ARBA00022475"/>
    </source>
</evidence>
<dbReference type="AlphaFoldDB" id="A0A834YVF5"/>
<dbReference type="InterPro" id="IPR036426">
    <property type="entry name" value="Bulb-type_lectin_dom_sf"/>
</dbReference>
<dbReference type="Gene3D" id="2.90.10.10">
    <property type="entry name" value="Bulb-type lectin domain"/>
    <property type="match status" value="2"/>
</dbReference>
<keyword evidence="9" id="KW-0430">Lectin</keyword>
<protein>
    <recommendedName>
        <fullName evidence="2">non-specific serine/threonine protein kinase</fullName>
        <ecNumber evidence="2">2.7.11.1</ecNumber>
    </recommendedName>
</protein>
<name>A0A834YVF5_TETSI</name>
<evidence type="ECO:0000256" key="15">
    <source>
        <dbReference type="ARBA" id="ARBA00023157"/>
    </source>
</evidence>
<evidence type="ECO:0000256" key="6">
    <source>
        <dbReference type="ARBA" id="ARBA00022679"/>
    </source>
</evidence>
<keyword evidence="23" id="KW-1185">Reference proteome</keyword>
<dbReference type="PANTHER" id="PTHR32444:SF128">
    <property type="entry name" value="CURCULIN-LIKE (MANNOSE-BINDING) LECTIN FAMILY PROTEIN"/>
    <property type="match status" value="1"/>
</dbReference>
<dbReference type="GO" id="GO:0004674">
    <property type="term" value="F:protein serine/threonine kinase activity"/>
    <property type="evidence" value="ECO:0007669"/>
    <property type="project" value="UniProtKB-KW"/>
</dbReference>
<dbReference type="Pfam" id="PF01453">
    <property type="entry name" value="B_lectin"/>
    <property type="match status" value="2"/>
</dbReference>
<comment type="catalytic activity">
    <reaction evidence="19">
        <text>L-seryl-[protein] + ATP = O-phospho-L-seryl-[protein] + ADP + H(+)</text>
        <dbReference type="Rhea" id="RHEA:17989"/>
        <dbReference type="Rhea" id="RHEA-COMP:9863"/>
        <dbReference type="Rhea" id="RHEA-COMP:11604"/>
        <dbReference type="ChEBI" id="CHEBI:15378"/>
        <dbReference type="ChEBI" id="CHEBI:29999"/>
        <dbReference type="ChEBI" id="CHEBI:30616"/>
        <dbReference type="ChEBI" id="CHEBI:83421"/>
        <dbReference type="ChEBI" id="CHEBI:456216"/>
        <dbReference type="EC" id="2.7.11.1"/>
    </reaction>
</comment>
<dbReference type="SUPFAM" id="SSF51110">
    <property type="entry name" value="alpha-D-mannose-specific plant lectins"/>
    <property type="match status" value="2"/>
</dbReference>
<evidence type="ECO:0000256" key="10">
    <source>
        <dbReference type="ARBA" id="ARBA00022741"/>
    </source>
</evidence>
<organism evidence="22 23">
    <name type="scientific">Tetracentron sinense</name>
    <name type="common">Spur-leaf</name>
    <dbReference type="NCBI Taxonomy" id="13715"/>
    <lineage>
        <taxon>Eukaryota</taxon>
        <taxon>Viridiplantae</taxon>
        <taxon>Streptophyta</taxon>
        <taxon>Embryophyta</taxon>
        <taxon>Tracheophyta</taxon>
        <taxon>Spermatophyta</taxon>
        <taxon>Magnoliopsida</taxon>
        <taxon>Trochodendrales</taxon>
        <taxon>Trochodendraceae</taxon>
        <taxon>Tetracentron</taxon>
    </lineage>
</organism>
<keyword evidence="10" id="KW-0547">Nucleotide-binding</keyword>
<evidence type="ECO:0000256" key="12">
    <source>
        <dbReference type="ARBA" id="ARBA00022840"/>
    </source>
</evidence>
<keyword evidence="16" id="KW-0675">Receptor</keyword>
<evidence type="ECO:0000256" key="1">
    <source>
        <dbReference type="ARBA" id="ARBA00004251"/>
    </source>
</evidence>
<dbReference type="OMA" id="GNSKQRY"/>
<accession>A0A834YVF5</accession>
<evidence type="ECO:0000256" key="18">
    <source>
        <dbReference type="ARBA" id="ARBA00047899"/>
    </source>
</evidence>
<comment type="catalytic activity">
    <reaction evidence="18">
        <text>L-threonyl-[protein] + ATP = O-phospho-L-threonyl-[protein] + ADP + H(+)</text>
        <dbReference type="Rhea" id="RHEA:46608"/>
        <dbReference type="Rhea" id="RHEA-COMP:11060"/>
        <dbReference type="Rhea" id="RHEA-COMP:11605"/>
        <dbReference type="ChEBI" id="CHEBI:15378"/>
        <dbReference type="ChEBI" id="CHEBI:30013"/>
        <dbReference type="ChEBI" id="CHEBI:30616"/>
        <dbReference type="ChEBI" id="CHEBI:61977"/>
        <dbReference type="ChEBI" id="CHEBI:456216"/>
        <dbReference type="EC" id="2.7.11.1"/>
    </reaction>
</comment>
<evidence type="ECO:0000313" key="22">
    <source>
        <dbReference type="EMBL" id="KAF8393356.1"/>
    </source>
</evidence>
<keyword evidence="12" id="KW-0067">ATP-binding</keyword>
<dbReference type="OrthoDB" id="4062651at2759"/>
<evidence type="ECO:0000256" key="5">
    <source>
        <dbReference type="ARBA" id="ARBA00022553"/>
    </source>
</evidence>
<evidence type="ECO:0000256" key="11">
    <source>
        <dbReference type="ARBA" id="ARBA00022777"/>
    </source>
</evidence>
<gene>
    <name evidence="22" type="ORF">HHK36_021599</name>
</gene>
<keyword evidence="8" id="KW-0732">Signal</keyword>
<feature type="domain" description="Bulb-type lectin" evidence="20">
    <location>
        <begin position="50"/>
        <end position="170"/>
    </location>
</feature>
<keyword evidence="7" id="KW-0812">Transmembrane</keyword>
<sequence>MYKSSTFSKTVALNKAFSSWVDSDVVRKEESGEIEMNWRAEHRLCHSREPDSLTQGDQLMDYQHLVSAGGIFKLGFFSPGNSKQRYIGIWYSNDSNENIVWVANRDNPISDTYGVLTIDGDGKLKIVHGNETLVVLNSDQTTTNATATLEDTGNFVMREVNSKRVLWQSFDYPTNTLLPGMKLGVNLKTGHRWSLVSWLSSEEPATGAFTLGGDPNGTTQLFMWQRGDLYWTSGAWRNGTFEFFEFVSWNAVHPKYQMEYISDGDEKYFTYSVKDGSKSMWVMEPLGQIADKQGRTTSSIGTSNFCDGYSFDQGCLGPKLPECRNSSKDVFELKYGSINGDPYKIDGNSSLGLSDCKVECTSNCSCVAYTSHYTNDTGCVFWSSGSSIEEYTNGIQMYVLGSHKVAVALVILLLVYLYCLKRKVRLEGEKEASKAMLFSELESNTTTCDNFVDANELDKEGKVISQSCRLIIGYKHIVRERALHCSLMASKKIFLFILLCISMRSYSAVVETNTITQGHQLMDYQHLVSAGGIFKLGFFSPGNSKQRYIGIWYNEGPDYIVWVANRNTPIIDTYGVLTIDADGNLKILHGDETLIVLNSNKATTNATTTLEDNGNFILREVNSKRVLWQSFDYPTNTLLPGMKLGVNLNTGHRWSLVSWLSSEEPATGAFTLGGDPNGTTQLFMWQRGDLYWTSGAWRNGTFEFFEFVSWNAVDPKYQMEYISDGDEKYFT</sequence>
<dbReference type="Proteomes" id="UP000655225">
    <property type="component" value="Unassembled WGS sequence"/>
</dbReference>
<evidence type="ECO:0000256" key="19">
    <source>
        <dbReference type="ARBA" id="ARBA00048679"/>
    </source>
</evidence>
<comment type="subcellular location">
    <subcellularLocation>
        <location evidence="1">Cell membrane</location>
        <topology evidence="1">Single-pass type I membrane protein</topology>
    </subcellularLocation>
</comment>
<keyword evidence="4" id="KW-0723">Serine/threonine-protein kinase</keyword>
<keyword evidence="3" id="KW-1003">Cell membrane</keyword>
<evidence type="ECO:0000256" key="9">
    <source>
        <dbReference type="ARBA" id="ARBA00022734"/>
    </source>
</evidence>
<keyword evidence="17" id="KW-0325">Glycoprotein</keyword>
<dbReference type="InterPro" id="IPR001480">
    <property type="entry name" value="Bulb-type_lectin_dom"/>
</dbReference>
<dbReference type="PROSITE" id="PS50927">
    <property type="entry name" value="BULB_LECTIN"/>
    <property type="match status" value="2"/>
</dbReference>
<keyword evidence="5" id="KW-0597">Phosphoprotein</keyword>
<dbReference type="PROSITE" id="PS50948">
    <property type="entry name" value="PAN"/>
    <property type="match status" value="1"/>
</dbReference>
<dbReference type="GO" id="GO:0005886">
    <property type="term" value="C:plasma membrane"/>
    <property type="evidence" value="ECO:0007669"/>
    <property type="project" value="UniProtKB-SubCell"/>
</dbReference>
<dbReference type="EMBL" id="JABCRI010000015">
    <property type="protein sequence ID" value="KAF8393356.1"/>
    <property type="molecule type" value="Genomic_DNA"/>
</dbReference>
<dbReference type="PANTHER" id="PTHR32444">
    <property type="entry name" value="BULB-TYPE LECTIN DOMAIN-CONTAINING PROTEIN"/>
    <property type="match status" value="1"/>
</dbReference>
<keyword evidence="15" id="KW-1015">Disulfide bond</keyword>
<evidence type="ECO:0000256" key="17">
    <source>
        <dbReference type="ARBA" id="ARBA00023180"/>
    </source>
</evidence>
<evidence type="ECO:0000313" key="23">
    <source>
        <dbReference type="Proteomes" id="UP000655225"/>
    </source>
</evidence>
<keyword evidence="13" id="KW-1133">Transmembrane helix</keyword>
<evidence type="ECO:0000256" key="16">
    <source>
        <dbReference type="ARBA" id="ARBA00023170"/>
    </source>
</evidence>
<evidence type="ECO:0000256" key="2">
    <source>
        <dbReference type="ARBA" id="ARBA00012513"/>
    </source>
</evidence>